<accession>A0A5S5CAU7</accession>
<gene>
    <name evidence="2" type="ORF">BCM02_104147</name>
</gene>
<dbReference type="AlphaFoldDB" id="A0A5S5CAU7"/>
<feature type="compositionally biased region" description="Basic and acidic residues" evidence="1">
    <location>
        <begin position="72"/>
        <end position="82"/>
    </location>
</feature>
<feature type="compositionally biased region" description="Basic and acidic residues" evidence="1">
    <location>
        <begin position="119"/>
        <end position="138"/>
    </location>
</feature>
<feature type="region of interest" description="Disordered" evidence="1">
    <location>
        <begin position="72"/>
        <end position="138"/>
    </location>
</feature>
<reference evidence="2 3" key="1">
    <citation type="submission" date="2019-07" db="EMBL/GenBank/DDBJ databases">
        <title>Genomic Encyclopedia of Type Strains, Phase III (KMG-III): the genomes of soil and plant-associated and newly described type strains.</title>
        <authorList>
            <person name="Whitman W."/>
        </authorList>
    </citation>
    <scope>NUCLEOTIDE SEQUENCE [LARGE SCALE GENOMIC DNA]</scope>
    <source>
        <strain evidence="2 3">BL24</strain>
    </source>
</reference>
<name>A0A5S5CAU7_9BACL</name>
<sequence>MSHYAEVLKEQRAIDALLADGYRITRISEDMDGSAVSFAKAAPSGERAELQLLTADARKYVVTLLFTRMRAGESAKASRQEDGSGAGQTLAVPSSPNGSHLAKTVADANSPNSSCQNKTEADAGETDHLPERPAESSA</sequence>
<comment type="caution">
    <text evidence="2">The sequence shown here is derived from an EMBL/GenBank/DDBJ whole genome shotgun (WGS) entry which is preliminary data.</text>
</comment>
<evidence type="ECO:0000256" key="1">
    <source>
        <dbReference type="SAM" id="MobiDB-lite"/>
    </source>
</evidence>
<keyword evidence="3" id="KW-1185">Reference proteome</keyword>
<evidence type="ECO:0000313" key="2">
    <source>
        <dbReference type="EMBL" id="TYP75470.1"/>
    </source>
</evidence>
<proteinExistence type="predicted"/>
<dbReference type="RefSeq" id="WP_148929406.1">
    <property type="nucleotide sequence ID" value="NZ_VNHS01000004.1"/>
</dbReference>
<dbReference type="OrthoDB" id="2655672at2"/>
<protein>
    <submittedName>
        <fullName evidence="2">Uncharacterized protein</fullName>
    </submittedName>
</protein>
<dbReference type="EMBL" id="VNHS01000004">
    <property type="protein sequence ID" value="TYP75470.1"/>
    <property type="molecule type" value="Genomic_DNA"/>
</dbReference>
<organism evidence="2 3">
    <name type="scientific">Paenibacillus methanolicus</name>
    <dbReference type="NCBI Taxonomy" id="582686"/>
    <lineage>
        <taxon>Bacteria</taxon>
        <taxon>Bacillati</taxon>
        <taxon>Bacillota</taxon>
        <taxon>Bacilli</taxon>
        <taxon>Bacillales</taxon>
        <taxon>Paenibacillaceae</taxon>
        <taxon>Paenibacillus</taxon>
    </lineage>
</organism>
<feature type="compositionally biased region" description="Polar residues" evidence="1">
    <location>
        <begin position="107"/>
        <end position="118"/>
    </location>
</feature>
<dbReference type="Proteomes" id="UP000323257">
    <property type="component" value="Unassembled WGS sequence"/>
</dbReference>
<evidence type="ECO:0000313" key="3">
    <source>
        <dbReference type="Proteomes" id="UP000323257"/>
    </source>
</evidence>